<dbReference type="AlphaFoldDB" id="A0A5B8UKP8"/>
<accession>A0A5B8UKP8</accession>
<proteinExistence type="predicted"/>
<keyword evidence="2" id="KW-1185">Reference proteome</keyword>
<protein>
    <submittedName>
        <fullName evidence="1">Uncharacterized protein</fullName>
    </submittedName>
</protein>
<name>A0A5B8UKP8_9BACT</name>
<gene>
    <name evidence="1" type="ORF">FSB75_14860</name>
</gene>
<dbReference type="RefSeq" id="WP_146789098.1">
    <property type="nucleotide sequence ID" value="NZ_BAABIO010000003.1"/>
</dbReference>
<sequence length="197" mass="23658">MQPLPELVKGLEVLKLFLKYYDFAFDKYENGKGSGGQFSVVTFKKNNKKFILGYRYSIGYVIYQCDESQVSHDFYLNGLGFAEQKQFPDFQSDDKLLAFHHVLHDFQYLINDFFAGECLQLKFLAKQQMEQLEERIRKSKEEGKYQFDRLKIERARQAFKKKDYHQCYETYRGIEYREILTELDKKTIAYCRKHIHD</sequence>
<organism evidence="1 2">
    <name type="scientific">Flavisolibacter ginsenosidimutans</name>
    <dbReference type="NCBI Taxonomy" id="661481"/>
    <lineage>
        <taxon>Bacteria</taxon>
        <taxon>Pseudomonadati</taxon>
        <taxon>Bacteroidota</taxon>
        <taxon>Chitinophagia</taxon>
        <taxon>Chitinophagales</taxon>
        <taxon>Chitinophagaceae</taxon>
        <taxon>Flavisolibacter</taxon>
    </lineage>
</organism>
<dbReference type="Proteomes" id="UP000321204">
    <property type="component" value="Chromosome"/>
</dbReference>
<reference evidence="1 2" key="1">
    <citation type="journal article" date="2015" name="Int. J. Syst. Evol. Microbiol.">
        <title>Flavisolibacter ginsenosidimutans sp. nov., with ginsenoside-converting activity isolated from soil used for cultivating ginseng.</title>
        <authorList>
            <person name="Zhao Y."/>
            <person name="Liu Q."/>
            <person name="Kang M.S."/>
            <person name="Jin F."/>
            <person name="Yu H."/>
            <person name="Im W.T."/>
        </authorList>
    </citation>
    <scope>NUCLEOTIDE SEQUENCE [LARGE SCALE GENOMIC DNA]</scope>
    <source>
        <strain evidence="1 2">Gsoil 636</strain>
    </source>
</reference>
<evidence type="ECO:0000313" key="2">
    <source>
        <dbReference type="Proteomes" id="UP000321204"/>
    </source>
</evidence>
<dbReference type="EMBL" id="CP042433">
    <property type="protein sequence ID" value="QEC57128.1"/>
    <property type="molecule type" value="Genomic_DNA"/>
</dbReference>
<dbReference type="KEGG" id="fgg:FSB75_14860"/>
<evidence type="ECO:0000313" key="1">
    <source>
        <dbReference type="EMBL" id="QEC57128.1"/>
    </source>
</evidence>